<reference evidence="1 2" key="3">
    <citation type="journal article" date="2022" name="Microbiol. Spectr.">
        <title>Folding features and dynamics of 3D genome architecture in plant fungal pathogens.</title>
        <authorList>
            <person name="Xia C."/>
        </authorList>
    </citation>
    <scope>NUCLEOTIDE SEQUENCE [LARGE SCALE GENOMIC DNA]</scope>
    <source>
        <strain evidence="1 2">93-210</strain>
    </source>
</reference>
<proteinExistence type="predicted"/>
<dbReference type="Proteomes" id="UP001060170">
    <property type="component" value="Chromosome 16"/>
</dbReference>
<keyword evidence="2" id="KW-1185">Reference proteome</keyword>
<reference evidence="2" key="1">
    <citation type="journal article" date="2018" name="BMC Genomics">
        <title>Genomic insights into host adaptation between the wheat stripe rust pathogen (Puccinia striiformis f. sp. tritici) and the barley stripe rust pathogen (Puccinia striiformis f. sp. hordei).</title>
        <authorList>
            <person name="Xia C."/>
            <person name="Wang M."/>
            <person name="Yin C."/>
            <person name="Cornejo O.E."/>
            <person name="Hulbert S.H."/>
            <person name="Chen X."/>
        </authorList>
    </citation>
    <scope>NUCLEOTIDE SEQUENCE [LARGE SCALE GENOMIC DNA]</scope>
    <source>
        <strain evidence="2">93-210</strain>
    </source>
</reference>
<evidence type="ECO:0000313" key="2">
    <source>
        <dbReference type="Proteomes" id="UP001060170"/>
    </source>
</evidence>
<accession>A0ACC0DUP0</accession>
<dbReference type="EMBL" id="CM045880">
    <property type="protein sequence ID" value="KAI7938233.1"/>
    <property type="molecule type" value="Genomic_DNA"/>
</dbReference>
<name>A0ACC0DUP0_9BASI</name>
<evidence type="ECO:0000313" key="1">
    <source>
        <dbReference type="EMBL" id="KAI7938233.1"/>
    </source>
</evidence>
<sequence>MFHLFCFFFSFFHDPYVLLSLSPSLCNSSNLNSKSTQHQLTPTLPSLIIDLILSSPQLRLSLNTTSSDFAHHSSCSVLSSCLLFYTLSAPINTDLSDNSLVPF</sequence>
<protein>
    <submittedName>
        <fullName evidence="1">Uncharacterized protein</fullName>
    </submittedName>
</protein>
<reference evidence="2" key="2">
    <citation type="journal article" date="2018" name="Mol. Plant Microbe Interact.">
        <title>Genome sequence resources for the wheat stripe rust pathogen (Puccinia striiformis f. sp. tritici) and the barley stripe rust pathogen (Puccinia striiformis f. sp. hordei).</title>
        <authorList>
            <person name="Xia C."/>
            <person name="Wang M."/>
            <person name="Yin C."/>
            <person name="Cornejo O.E."/>
            <person name="Hulbert S.H."/>
            <person name="Chen X."/>
        </authorList>
    </citation>
    <scope>NUCLEOTIDE SEQUENCE [LARGE SCALE GENOMIC DNA]</scope>
    <source>
        <strain evidence="2">93-210</strain>
    </source>
</reference>
<organism evidence="1 2">
    <name type="scientific">Puccinia striiformis f. sp. tritici</name>
    <dbReference type="NCBI Taxonomy" id="168172"/>
    <lineage>
        <taxon>Eukaryota</taxon>
        <taxon>Fungi</taxon>
        <taxon>Dikarya</taxon>
        <taxon>Basidiomycota</taxon>
        <taxon>Pucciniomycotina</taxon>
        <taxon>Pucciniomycetes</taxon>
        <taxon>Pucciniales</taxon>
        <taxon>Pucciniaceae</taxon>
        <taxon>Puccinia</taxon>
    </lineage>
</organism>
<gene>
    <name evidence="1" type="ORF">MJO28_015153</name>
</gene>
<comment type="caution">
    <text evidence="1">The sequence shown here is derived from an EMBL/GenBank/DDBJ whole genome shotgun (WGS) entry which is preliminary data.</text>
</comment>